<dbReference type="EMBL" id="BARS01003946">
    <property type="protein sequence ID" value="GAF70568.1"/>
    <property type="molecule type" value="Genomic_DNA"/>
</dbReference>
<gene>
    <name evidence="1" type="ORF">S01H1_07672</name>
</gene>
<protein>
    <submittedName>
        <fullName evidence="1">Uncharacterized protein</fullName>
    </submittedName>
</protein>
<accession>X0RP66</accession>
<proteinExistence type="predicted"/>
<dbReference type="AlphaFoldDB" id="X0RP66"/>
<name>X0RP66_9ZZZZ</name>
<comment type="caution">
    <text evidence="1">The sequence shown here is derived from an EMBL/GenBank/DDBJ whole genome shotgun (WGS) entry which is preliminary data.</text>
</comment>
<sequence>MSEYIRRAGIVKGVTAKEYGGEYRHLSVQVSFETQEPTAGWQSGSGEKKVDEFNFTLPIGSPVNPGDVAVVTMEFESPFGQRFKPALEVGVENPADVLDEDMLADELTDYTGPADEVDADA</sequence>
<evidence type="ECO:0000313" key="1">
    <source>
        <dbReference type="EMBL" id="GAF70568.1"/>
    </source>
</evidence>
<organism evidence="1">
    <name type="scientific">marine sediment metagenome</name>
    <dbReference type="NCBI Taxonomy" id="412755"/>
    <lineage>
        <taxon>unclassified sequences</taxon>
        <taxon>metagenomes</taxon>
        <taxon>ecological metagenomes</taxon>
    </lineage>
</organism>
<reference evidence="1" key="1">
    <citation type="journal article" date="2014" name="Front. Microbiol.">
        <title>High frequency of phylogenetically diverse reductive dehalogenase-homologous genes in deep subseafloor sedimentary metagenomes.</title>
        <authorList>
            <person name="Kawai M."/>
            <person name="Futagami T."/>
            <person name="Toyoda A."/>
            <person name="Takaki Y."/>
            <person name="Nishi S."/>
            <person name="Hori S."/>
            <person name="Arai W."/>
            <person name="Tsubouchi T."/>
            <person name="Morono Y."/>
            <person name="Uchiyama I."/>
            <person name="Ito T."/>
            <person name="Fujiyama A."/>
            <person name="Inagaki F."/>
            <person name="Takami H."/>
        </authorList>
    </citation>
    <scope>NUCLEOTIDE SEQUENCE</scope>
    <source>
        <strain evidence="1">Expedition CK06-06</strain>
    </source>
</reference>